<dbReference type="AlphaFoldDB" id="A0A4Q2D1D5"/>
<evidence type="ECO:0000313" key="3">
    <source>
        <dbReference type="Proteomes" id="UP000290288"/>
    </source>
</evidence>
<dbReference type="EMBL" id="SDEE01001054">
    <property type="protein sequence ID" value="RXW12983.1"/>
    <property type="molecule type" value="Genomic_DNA"/>
</dbReference>
<protein>
    <submittedName>
        <fullName evidence="2">Uncharacterized protein</fullName>
    </submittedName>
</protein>
<proteinExistence type="predicted"/>
<keyword evidence="3" id="KW-1185">Reference proteome</keyword>
<feature type="compositionally biased region" description="Low complexity" evidence="1">
    <location>
        <begin position="111"/>
        <end position="128"/>
    </location>
</feature>
<evidence type="ECO:0000313" key="2">
    <source>
        <dbReference type="EMBL" id="RXW12983.1"/>
    </source>
</evidence>
<reference evidence="2 3" key="1">
    <citation type="submission" date="2019-01" db="EMBL/GenBank/DDBJ databases">
        <title>Draft genome sequence of Psathyrella aberdarensis IHI B618.</title>
        <authorList>
            <person name="Buettner E."/>
            <person name="Kellner H."/>
        </authorList>
    </citation>
    <scope>NUCLEOTIDE SEQUENCE [LARGE SCALE GENOMIC DNA]</scope>
    <source>
        <strain evidence="2 3">IHI B618</strain>
    </source>
</reference>
<dbReference type="Proteomes" id="UP000290288">
    <property type="component" value="Unassembled WGS sequence"/>
</dbReference>
<organism evidence="2 3">
    <name type="scientific">Candolleomyces aberdarensis</name>
    <dbReference type="NCBI Taxonomy" id="2316362"/>
    <lineage>
        <taxon>Eukaryota</taxon>
        <taxon>Fungi</taxon>
        <taxon>Dikarya</taxon>
        <taxon>Basidiomycota</taxon>
        <taxon>Agaricomycotina</taxon>
        <taxon>Agaricomycetes</taxon>
        <taxon>Agaricomycetidae</taxon>
        <taxon>Agaricales</taxon>
        <taxon>Agaricineae</taxon>
        <taxon>Psathyrellaceae</taxon>
        <taxon>Candolleomyces</taxon>
    </lineage>
</organism>
<comment type="caution">
    <text evidence="2">The sequence shown here is derived from an EMBL/GenBank/DDBJ whole genome shotgun (WGS) entry which is preliminary data.</text>
</comment>
<accession>A0A4Q2D1D5</accession>
<gene>
    <name evidence="2" type="ORF">EST38_g12873</name>
</gene>
<sequence length="148" mass="16303">MHSLTRGLHEFMTQINTKLDRLLLDRSMPETHSPILYRPVLNYYQDSLNEVSVHTSNINSHNRKSTRDHSSTSYPTIYSGVGLEGESSSPPAHVPPPTPNPATPEHRVEDTSSATASTNSDANAQSAQPVAATQNSFLPRLLRLVCIQ</sequence>
<feature type="region of interest" description="Disordered" evidence="1">
    <location>
        <begin position="55"/>
        <end position="130"/>
    </location>
</feature>
<feature type="compositionally biased region" description="Pro residues" evidence="1">
    <location>
        <begin position="92"/>
        <end position="102"/>
    </location>
</feature>
<evidence type="ECO:0000256" key="1">
    <source>
        <dbReference type="SAM" id="MobiDB-lite"/>
    </source>
</evidence>
<name>A0A4Q2D1D5_9AGAR</name>